<keyword evidence="5 11" id="KW-0547">Nucleotide-binding</keyword>
<evidence type="ECO:0000256" key="3">
    <source>
        <dbReference type="ARBA" id="ARBA00012835"/>
    </source>
</evidence>
<dbReference type="EMBL" id="LAEV01002237">
    <property type="protein sequence ID" value="KKA26231.1"/>
    <property type="molecule type" value="Genomic_DNA"/>
</dbReference>
<dbReference type="HAMAP" id="MF_00022">
    <property type="entry name" value="Glu_tRNA_synth_type1"/>
    <property type="match status" value="1"/>
</dbReference>
<comment type="caution">
    <text evidence="13">The sequence shown here is derived from an EMBL/GenBank/DDBJ whole genome shotgun (WGS) entry which is preliminary data.</text>
</comment>
<dbReference type="FunFam" id="3.40.50.620:FF:000045">
    <property type="entry name" value="Glutamate--tRNA ligase, mitochondrial"/>
    <property type="match status" value="1"/>
</dbReference>
<accession>A0A0F4Z824</accession>
<feature type="domain" description="Glutamyl/glutaminyl-tRNA synthetase class Ib catalytic" evidence="12">
    <location>
        <begin position="74"/>
        <end position="386"/>
    </location>
</feature>
<evidence type="ECO:0000256" key="10">
    <source>
        <dbReference type="ARBA" id="ARBA00072917"/>
    </source>
</evidence>
<evidence type="ECO:0000313" key="14">
    <source>
        <dbReference type="Proteomes" id="UP000033483"/>
    </source>
</evidence>
<keyword evidence="4 11" id="KW-0436">Ligase</keyword>
<dbReference type="Gene3D" id="3.40.50.620">
    <property type="entry name" value="HUPs"/>
    <property type="match status" value="1"/>
</dbReference>
<dbReference type="NCBIfam" id="TIGR00464">
    <property type="entry name" value="gltX_bact"/>
    <property type="match status" value="1"/>
</dbReference>
<evidence type="ECO:0000313" key="13">
    <source>
        <dbReference type="EMBL" id="KKA26231.1"/>
    </source>
</evidence>
<dbReference type="InterPro" id="IPR020058">
    <property type="entry name" value="Glu/Gln-tRNA-synth_Ib_cat-dom"/>
</dbReference>
<evidence type="ECO:0000256" key="1">
    <source>
        <dbReference type="ARBA" id="ARBA00004173"/>
    </source>
</evidence>
<keyword evidence="7 11" id="KW-0648">Protein biosynthesis</keyword>
<dbReference type="InterPro" id="IPR033910">
    <property type="entry name" value="GluRS_core"/>
</dbReference>
<comment type="similarity">
    <text evidence="2">Belongs to the class-I aminoacyl-tRNA synthetase family. Glutamate--tRNA ligase type 1 subfamily.</text>
</comment>
<evidence type="ECO:0000256" key="7">
    <source>
        <dbReference type="ARBA" id="ARBA00022917"/>
    </source>
</evidence>
<dbReference type="GO" id="GO:0032543">
    <property type="term" value="P:mitochondrial translation"/>
    <property type="evidence" value="ECO:0007669"/>
    <property type="project" value="EnsemblFungi"/>
</dbReference>
<dbReference type="Pfam" id="PF00749">
    <property type="entry name" value="tRNA-synt_1c"/>
    <property type="match status" value="1"/>
</dbReference>
<name>A0A0F4Z824_9PEZI</name>
<dbReference type="PRINTS" id="PR00987">
    <property type="entry name" value="TRNASYNTHGLU"/>
</dbReference>
<keyword evidence="6 11" id="KW-0067">ATP-binding</keyword>
<dbReference type="SUPFAM" id="SSF52374">
    <property type="entry name" value="Nucleotidylyl transferase"/>
    <property type="match status" value="1"/>
</dbReference>
<evidence type="ECO:0000256" key="5">
    <source>
        <dbReference type="ARBA" id="ARBA00022741"/>
    </source>
</evidence>
<comment type="subcellular location">
    <subcellularLocation>
        <location evidence="1">Mitochondrion</location>
    </subcellularLocation>
</comment>
<dbReference type="Proteomes" id="UP000033483">
    <property type="component" value="Unassembled WGS sequence"/>
</dbReference>
<evidence type="ECO:0000259" key="12">
    <source>
        <dbReference type="Pfam" id="PF00749"/>
    </source>
</evidence>
<dbReference type="OrthoDB" id="428822at2759"/>
<organism evidence="13 14">
    <name type="scientific">Thielaviopsis punctulata</name>
    <dbReference type="NCBI Taxonomy" id="72032"/>
    <lineage>
        <taxon>Eukaryota</taxon>
        <taxon>Fungi</taxon>
        <taxon>Dikarya</taxon>
        <taxon>Ascomycota</taxon>
        <taxon>Pezizomycotina</taxon>
        <taxon>Sordariomycetes</taxon>
        <taxon>Hypocreomycetidae</taxon>
        <taxon>Microascales</taxon>
        <taxon>Ceratocystidaceae</taxon>
        <taxon>Thielaviopsis</taxon>
    </lineage>
</organism>
<gene>
    <name evidence="13" type="ORF">TD95_000105</name>
</gene>
<dbReference type="InterPro" id="IPR000924">
    <property type="entry name" value="Glu/Gln-tRNA-synth"/>
</dbReference>
<dbReference type="PANTHER" id="PTHR43311:SF2">
    <property type="entry name" value="GLUTAMATE--TRNA LIGASE, MITOCHONDRIAL-RELATED"/>
    <property type="match status" value="1"/>
</dbReference>
<evidence type="ECO:0000256" key="2">
    <source>
        <dbReference type="ARBA" id="ARBA00007894"/>
    </source>
</evidence>
<dbReference type="GO" id="GO:0006424">
    <property type="term" value="P:glutamyl-tRNA aminoacylation"/>
    <property type="evidence" value="ECO:0007669"/>
    <property type="project" value="InterPro"/>
</dbReference>
<evidence type="ECO:0000256" key="9">
    <source>
        <dbReference type="ARBA" id="ARBA00030865"/>
    </source>
</evidence>
<evidence type="ECO:0000256" key="4">
    <source>
        <dbReference type="ARBA" id="ARBA00022598"/>
    </source>
</evidence>
<evidence type="ECO:0000256" key="11">
    <source>
        <dbReference type="RuleBase" id="RU363037"/>
    </source>
</evidence>
<dbReference type="GO" id="GO:0008270">
    <property type="term" value="F:zinc ion binding"/>
    <property type="evidence" value="ECO:0007669"/>
    <property type="project" value="InterPro"/>
</dbReference>
<dbReference type="InterPro" id="IPR014729">
    <property type="entry name" value="Rossmann-like_a/b/a_fold"/>
</dbReference>
<dbReference type="PANTHER" id="PTHR43311">
    <property type="entry name" value="GLUTAMATE--TRNA LIGASE"/>
    <property type="match status" value="1"/>
</dbReference>
<dbReference type="InterPro" id="IPR004527">
    <property type="entry name" value="Glu-tRNA-ligase_bac/mito"/>
</dbReference>
<dbReference type="GO" id="GO:0005524">
    <property type="term" value="F:ATP binding"/>
    <property type="evidence" value="ECO:0007669"/>
    <property type="project" value="UniProtKB-KW"/>
</dbReference>
<proteinExistence type="inferred from homology"/>
<dbReference type="AlphaFoldDB" id="A0A0F4Z824"/>
<evidence type="ECO:0000256" key="8">
    <source>
        <dbReference type="ARBA" id="ARBA00023146"/>
    </source>
</evidence>
<evidence type="ECO:0000256" key="6">
    <source>
        <dbReference type="ARBA" id="ARBA00022840"/>
    </source>
</evidence>
<dbReference type="GO" id="GO:0005739">
    <property type="term" value="C:mitochondrion"/>
    <property type="evidence" value="ECO:0007669"/>
    <property type="project" value="UniProtKB-SubCell"/>
</dbReference>
<reference evidence="13 14" key="1">
    <citation type="submission" date="2015-03" db="EMBL/GenBank/DDBJ databases">
        <authorList>
            <person name="Radwan O."/>
            <person name="Al-Naeli F.A."/>
            <person name="Rendon G.A."/>
            <person name="Fields C."/>
        </authorList>
    </citation>
    <scope>NUCLEOTIDE SEQUENCE [LARGE SCALE GENOMIC DNA]</scope>
    <source>
        <strain evidence="13">CR-DP1</strain>
    </source>
</reference>
<keyword evidence="8 11" id="KW-0030">Aminoacyl-tRNA synthetase</keyword>
<dbReference type="InterPro" id="IPR049940">
    <property type="entry name" value="GluQ/Sye"/>
</dbReference>
<protein>
    <recommendedName>
        <fullName evidence="10">Glutamate--tRNA ligase, mitochondrial</fullName>
        <ecNumber evidence="3">6.1.1.17</ecNumber>
    </recommendedName>
    <alternativeName>
        <fullName evidence="9">Glutamyl-tRNA synthetase</fullName>
    </alternativeName>
</protein>
<dbReference type="EC" id="6.1.1.17" evidence="3"/>
<keyword evidence="14" id="KW-1185">Reference proteome</keyword>
<dbReference type="GO" id="GO:0004818">
    <property type="term" value="F:glutamate-tRNA ligase activity"/>
    <property type="evidence" value="ECO:0007669"/>
    <property type="project" value="UniProtKB-EC"/>
</dbReference>
<dbReference type="CDD" id="cd00808">
    <property type="entry name" value="GluRS_core"/>
    <property type="match status" value="1"/>
</dbReference>
<sequence>MLALARGGLYQPCVARLGIVVSRASPSVYSIQSLSTHKCYSTPAEAPRAGGLDRLRGKRPVKMDPFALPKKPARTRFAPSPTGYLHLGSLRTALYNYLMARATGGQFIIRVEDTDRTRIVHDAEERLFDDLKWAQLDWDEAPDVGGPFGPYRQSDRLHHYHQHANQLLASGKAYRCFCSLHDLEKHKEHAATHRLLTNYPGTCRSIPLEEAEQRAANGETHVVRFKAEGTVPIIDRVYGRYTKNEEEDDFILIKSDKYPTYHFANVVDDHLMEITHVIRGAEWLISTPKHVALYNAFGWTPPEFGHVGLLTDHNGHKLSKRNQDIDISSYRRQGVLPSALNNWVALLGWSMGSGQNEVVKNLEELVKKFSFKFTKGNIQVNMQKLETFEHRHLINLLKEQPLNMELLTSALLNPMYDAIHHIDTTAKPAGYSTLLPAFAARSTGAAYILRLFQANTTKYPKTIDILTQNPSLLWSIPPATYTAHLSSSPRPAAAREASTLRALRSLLAAVAAPEWTQKHIAGILAEYVETYKAEAPEGENPTAFVHACLRFAMVGGFDLPSKASSVALSLLGQEEAVKRLDNAVQAYGL</sequence>